<proteinExistence type="predicted"/>
<name>F9WV13_TRYVY</name>
<dbReference type="EMBL" id="CAEX01007658">
    <property type="protein sequence ID" value="CCD21413.1"/>
    <property type="molecule type" value="Genomic_DNA"/>
</dbReference>
<feature type="compositionally biased region" description="Basic and acidic residues" evidence="1">
    <location>
        <begin position="39"/>
        <end position="62"/>
    </location>
</feature>
<sequence length="510" mass="53908">MQTWTGREERRHRHAPAVEPRCSVVPEVRWAAAGAARAHSADEATDRARARGRREETLEPRRSRAAKVRRKGMLVLGFVIALAFAEQARTTALAGLKKAGAEGLCSFAQTLKEASAISEAVATRLHTAARCAAAAEGRLRGAADTLWERGGARGDQDSEQGSWQEALEALGREADTAAQHAKAASEKAAHETSTALNFAAGGAALQDFILTLASVGTSSQDNGGKSCLDASVDIASGSNKPEKGQEKVLADTCPSLKNTPRLTTAPQEGQWTDTINKLKAPQWNSAALAEGSNKLGEDNDGSNKCPLITTAANDASKPGLLITTPEGTEVKTNVVLGQFLKITYVGVSGANSDSAFHDAFATSRSTLDAEKKALENRLAQLRSAEAKYVKSASTKTECILSQEAAAAIKKVNETLTAISEEEAKAREEAAQGQAATTNTQSSARHAQAQSGKNQKQRSDTASSKGMGKESDEMAANTLASDDASRRALAKHWSIMLMLMLSPMFLLVSPQ</sequence>
<dbReference type="AlphaFoldDB" id="F9WV13"/>
<feature type="region of interest" description="Disordered" evidence="1">
    <location>
        <begin position="35"/>
        <end position="64"/>
    </location>
</feature>
<dbReference type="SUPFAM" id="SSF58087">
    <property type="entry name" value="Variant surface glycoprotein (N-terminal domain)"/>
    <property type="match status" value="1"/>
</dbReference>
<reference evidence="2 3" key="1">
    <citation type="journal article" date="2012" name="Proc. Natl. Acad. Sci. U.S.A.">
        <title>Antigenic diversity is generated by distinct evolutionary mechanisms in African trypanosome species.</title>
        <authorList>
            <person name="Jackson A.P."/>
            <person name="Berry A."/>
            <person name="Aslett M."/>
            <person name="Allison H.C."/>
            <person name="Burton P."/>
            <person name="Vavrova-Anderson J."/>
            <person name="Brown R."/>
            <person name="Browne H."/>
            <person name="Corton N."/>
            <person name="Hauser H."/>
            <person name="Gamble J."/>
            <person name="Gilderthorp R."/>
            <person name="Marcello L."/>
            <person name="McQuillan J."/>
            <person name="Otto T.D."/>
            <person name="Quail M.A."/>
            <person name="Sanders M.J."/>
            <person name="van Tonder A."/>
            <person name="Ginger M.L."/>
            <person name="Field M.C."/>
            <person name="Barry J.D."/>
            <person name="Hertz-Fowler C."/>
            <person name="Berriman M."/>
        </authorList>
    </citation>
    <scope>NUCLEOTIDE SEQUENCE</scope>
    <source>
        <strain evidence="2 3">Y486</strain>
    </source>
</reference>
<evidence type="ECO:0000313" key="2">
    <source>
        <dbReference type="EMBL" id="CCD21413.1"/>
    </source>
</evidence>
<keyword evidence="3" id="KW-1185">Reference proteome</keyword>
<gene>
    <name evidence="2" type="ORF">TvY486_0043150</name>
</gene>
<accession>F9WV13</accession>
<dbReference type="Proteomes" id="UP000009027">
    <property type="component" value="Unassembled WGS sequence"/>
</dbReference>
<protein>
    <submittedName>
        <fullName evidence="2">Uncharacterized protein</fullName>
    </submittedName>
</protein>
<evidence type="ECO:0000313" key="3">
    <source>
        <dbReference type="Proteomes" id="UP000009027"/>
    </source>
</evidence>
<feature type="region of interest" description="Disordered" evidence="1">
    <location>
        <begin position="423"/>
        <end position="482"/>
    </location>
</feature>
<feature type="compositionally biased region" description="Polar residues" evidence="1">
    <location>
        <begin position="447"/>
        <end position="463"/>
    </location>
</feature>
<organism evidence="2 3">
    <name type="scientific">Trypanosoma vivax (strain Y486)</name>
    <dbReference type="NCBI Taxonomy" id="1055687"/>
    <lineage>
        <taxon>Eukaryota</taxon>
        <taxon>Discoba</taxon>
        <taxon>Euglenozoa</taxon>
        <taxon>Kinetoplastea</taxon>
        <taxon>Metakinetoplastina</taxon>
        <taxon>Trypanosomatida</taxon>
        <taxon>Trypanosomatidae</taxon>
        <taxon>Trypanosoma</taxon>
        <taxon>Duttonella</taxon>
    </lineage>
</organism>
<dbReference type="VEuPathDB" id="TriTrypDB:TvY486_0043150"/>
<feature type="compositionally biased region" description="Low complexity" evidence="1">
    <location>
        <begin position="430"/>
        <end position="443"/>
    </location>
</feature>
<evidence type="ECO:0000256" key="1">
    <source>
        <dbReference type="SAM" id="MobiDB-lite"/>
    </source>
</evidence>